<gene>
    <name evidence="2" type="ORF">PPACK8108_LOCUS14436</name>
</gene>
<name>A0AAV0B681_PHAPC</name>
<dbReference type="Proteomes" id="UP001153365">
    <property type="component" value="Unassembled WGS sequence"/>
</dbReference>
<feature type="non-terminal residue" evidence="2">
    <location>
        <position position="1"/>
    </location>
</feature>
<comment type="caution">
    <text evidence="2">The sequence shown here is derived from an EMBL/GenBank/DDBJ whole genome shotgun (WGS) entry which is preliminary data.</text>
</comment>
<dbReference type="EMBL" id="CALTRL010003707">
    <property type="protein sequence ID" value="CAH7681786.1"/>
    <property type="molecule type" value="Genomic_DNA"/>
</dbReference>
<evidence type="ECO:0000313" key="3">
    <source>
        <dbReference type="Proteomes" id="UP001153365"/>
    </source>
</evidence>
<organism evidence="2 3">
    <name type="scientific">Phakopsora pachyrhizi</name>
    <name type="common">Asian soybean rust disease fungus</name>
    <dbReference type="NCBI Taxonomy" id="170000"/>
    <lineage>
        <taxon>Eukaryota</taxon>
        <taxon>Fungi</taxon>
        <taxon>Dikarya</taxon>
        <taxon>Basidiomycota</taxon>
        <taxon>Pucciniomycotina</taxon>
        <taxon>Pucciniomycetes</taxon>
        <taxon>Pucciniales</taxon>
        <taxon>Phakopsoraceae</taxon>
        <taxon>Phakopsora</taxon>
    </lineage>
</organism>
<evidence type="ECO:0000313" key="2">
    <source>
        <dbReference type="EMBL" id="CAH7681786.1"/>
    </source>
</evidence>
<protein>
    <recommendedName>
        <fullName evidence="1">C2 NT-type domain-containing protein</fullName>
    </recommendedName>
</protein>
<reference evidence="2" key="1">
    <citation type="submission" date="2022-06" db="EMBL/GenBank/DDBJ databases">
        <authorList>
            <consortium name="SYNGENTA / RWTH Aachen University"/>
        </authorList>
    </citation>
    <scope>NUCLEOTIDE SEQUENCE</scope>
</reference>
<dbReference type="Pfam" id="PF10358">
    <property type="entry name" value="NT-C2"/>
    <property type="match status" value="1"/>
</dbReference>
<evidence type="ECO:0000259" key="1">
    <source>
        <dbReference type="PROSITE" id="PS51840"/>
    </source>
</evidence>
<dbReference type="AlphaFoldDB" id="A0AAV0B681"/>
<keyword evidence="3" id="KW-1185">Reference proteome</keyword>
<accession>A0AAV0B681</accession>
<dbReference type="InterPro" id="IPR019448">
    <property type="entry name" value="NT-C2"/>
</dbReference>
<sequence>VKLKNHLVLFRHAFHCPVSIQINKDGVLQPCILTMILKEEHINSQGRREVSKHGLVNIDLSQFAPIATVDSSLTGTEPITPLVISYVSQAQTSPPSTPPIPTNVAH</sequence>
<feature type="domain" description="C2 NT-type" evidence="1">
    <location>
        <begin position="1"/>
        <end position="92"/>
    </location>
</feature>
<proteinExistence type="predicted"/>
<dbReference type="PROSITE" id="PS51840">
    <property type="entry name" value="C2_NT"/>
    <property type="match status" value="1"/>
</dbReference>